<evidence type="ECO:0000256" key="2">
    <source>
        <dbReference type="ARBA" id="ARBA00022729"/>
    </source>
</evidence>
<dbReference type="PANTHER" id="PTHR43649">
    <property type="entry name" value="ARABINOSE-BINDING PROTEIN-RELATED"/>
    <property type="match status" value="1"/>
</dbReference>
<feature type="chain" id="PRO_5040835474" evidence="6">
    <location>
        <begin position="24"/>
        <end position="429"/>
    </location>
</feature>
<gene>
    <name evidence="7" type="ORF">SH1V18_07860</name>
</gene>
<dbReference type="SUPFAM" id="SSF53850">
    <property type="entry name" value="Periplasmic binding protein-like II"/>
    <property type="match status" value="1"/>
</dbReference>
<dbReference type="EMBL" id="BRLB01000001">
    <property type="protein sequence ID" value="GKX28306.1"/>
    <property type="molecule type" value="Genomic_DNA"/>
</dbReference>
<accession>A0A9W6DD73</accession>
<proteinExistence type="predicted"/>
<dbReference type="AlphaFoldDB" id="A0A9W6DD73"/>
<evidence type="ECO:0000313" key="8">
    <source>
        <dbReference type="Proteomes" id="UP001144256"/>
    </source>
</evidence>
<keyword evidence="4" id="KW-0564">Palmitate</keyword>
<evidence type="ECO:0000256" key="4">
    <source>
        <dbReference type="ARBA" id="ARBA00023139"/>
    </source>
</evidence>
<name>A0A9W6DD73_9FIRM</name>
<dbReference type="PROSITE" id="PS51257">
    <property type="entry name" value="PROKAR_LIPOPROTEIN"/>
    <property type="match status" value="1"/>
</dbReference>
<organism evidence="7 8">
    <name type="scientific">Vallitalea longa</name>
    <dbReference type="NCBI Taxonomy" id="2936439"/>
    <lineage>
        <taxon>Bacteria</taxon>
        <taxon>Bacillati</taxon>
        <taxon>Bacillota</taxon>
        <taxon>Clostridia</taxon>
        <taxon>Lachnospirales</taxon>
        <taxon>Vallitaleaceae</taxon>
        <taxon>Vallitalea</taxon>
    </lineage>
</organism>
<keyword evidence="1" id="KW-1003">Cell membrane</keyword>
<evidence type="ECO:0000256" key="3">
    <source>
        <dbReference type="ARBA" id="ARBA00023136"/>
    </source>
</evidence>
<comment type="caution">
    <text evidence="7">The sequence shown here is derived from an EMBL/GenBank/DDBJ whole genome shotgun (WGS) entry which is preliminary data.</text>
</comment>
<dbReference type="InterPro" id="IPR006059">
    <property type="entry name" value="SBP"/>
</dbReference>
<dbReference type="Pfam" id="PF13416">
    <property type="entry name" value="SBP_bac_8"/>
    <property type="match status" value="1"/>
</dbReference>
<evidence type="ECO:0000256" key="1">
    <source>
        <dbReference type="ARBA" id="ARBA00022475"/>
    </source>
</evidence>
<keyword evidence="2 6" id="KW-0732">Signal</keyword>
<dbReference type="RefSeq" id="WP_281812450.1">
    <property type="nucleotide sequence ID" value="NZ_BRLB01000001.1"/>
</dbReference>
<protein>
    <submittedName>
        <fullName evidence="7">Uncharacterized protein</fullName>
    </submittedName>
</protein>
<dbReference type="PANTHER" id="PTHR43649:SF33">
    <property type="entry name" value="POLYGALACTURONAN_RHAMNOGALACTURONAN-BINDING PROTEIN YTCQ"/>
    <property type="match status" value="1"/>
</dbReference>
<sequence>MLKKMVVMLLTLVMLGSVFTGCAKSEKEDTNDGSGTKGDEKVTISFFHWRNEDKTSYEKVIDMFEEKNPNINVEMEIIPTNDYYTTLTMRVFGGESGDVFAVHPGGELINIANAGAYMDLSDQSDILSHFDDDGLAAGQVDGKQYALVQTTNPTAMYYNKTMFAENNLEVPTTWEDFLNVCETLKNAGITPINYSVGELWVPQLFFISLMANVEEDPFIMESVEAGDKKISDIPSIKATLEMLVKLRDSGYFQDNITGTKYDAMVGAFGQEQAAMIPTGTWSMSTVRDLNPDIDFGVFNIPAQGGTAVRGVNVPGLLLGVNAETKHKEASLKFAEYMCSPEAMNIISNETGQLTVVKDVNYDNEDLKTAEELLNGDDGYYALMFHQVSSQNQDVMSNLIVEVLSNPGADLDQLMEKWQKEIDKNLAANK</sequence>
<keyword evidence="5" id="KW-0449">Lipoprotein</keyword>
<reference evidence="7" key="1">
    <citation type="submission" date="2022-06" db="EMBL/GenBank/DDBJ databases">
        <title>Vallitalea longa sp. nov., an anaerobic bacterium isolated from marine sediment.</title>
        <authorList>
            <person name="Hirano S."/>
            <person name="Terahara T."/>
            <person name="Mori K."/>
            <person name="Hamada M."/>
            <person name="Matsumoto R."/>
            <person name="Kobayashi T."/>
        </authorList>
    </citation>
    <scope>NUCLEOTIDE SEQUENCE</scope>
    <source>
        <strain evidence="7">SH18-1</strain>
    </source>
</reference>
<evidence type="ECO:0000256" key="5">
    <source>
        <dbReference type="ARBA" id="ARBA00023288"/>
    </source>
</evidence>
<evidence type="ECO:0000313" key="7">
    <source>
        <dbReference type="EMBL" id="GKX28306.1"/>
    </source>
</evidence>
<evidence type="ECO:0000256" key="6">
    <source>
        <dbReference type="SAM" id="SignalP"/>
    </source>
</evidence>
<keyword evidence="8" id="KW-1185">Reference proteome</keyword>
<dbReference type="Proteomes" id="UP001144256">
    <property type="component" value="Unassembled WGS sequence"/>
</dbReference>
<feature type="signal peptide" evidence="6">
    <location>
        <begin position="1"/>
        <end position="23"/>
    </location>
</feature>
<dbReference type="Gene3D" id="3.40.190.10">
    <property type="entry name" value="Periplasmic binding protein-like II"/>
    <property type="match status" value="2"/>
</dbReference>
<dbReference type="InterPro" id="IPR050490">
    <property type="entry name" value="Bact_solute-bd_prot1"/>
</dbReference>
<keyword evidence="3" id="KW-0472">Membrane</keyword>